<accession>A0A8J8NEN1</accession>
<evidence type="ECO:0000313" key="2">
    <source>
        <dbReference type="Proteomes" id="UP000785679"/>
    </source>
</evidence>
<evidence type="ECO:0000313" key="1">
    <source>
        <dbReference type="EMBL" id="TNV73666.1"/>
    </source>
</evidence>
<comment type="caution">
    <text evidence="1">The sequence shown here is derived from an EMBL/GenBank/DDBJ whole genome shotgun (WGS) entry which is preliminary data.</text>
</comment>
<organism evidence="1 2">
    <name type="scientific">Halteria grandinella</name>
    <dbReference type="NCBI Taxonomy" id="5974"/>
    <lineage>
        <taxon>Eukaryota</taxon>
        <taxon>Sar</taxon>
        <taxon>Alveolata</taxon>
        <taxon>Ciliophora</taxon>
        <taxon>Intramacronucleata</taxon>
        <taxon>Spirotrichea</taxon>
        <taxon>Stichotrichia</taxon>
        <taxon>Sporadotrichida</taxon>
        <taxon>Halteriidae</taxon>
        <taxon>Halteria</taxon>
    </lineage>
</organism>
<name>A0A8J8NEN1_HALGN</name>
<proteinExistence type="predicted"/>
<sequence length="82" mass="9910">MWKIISKYPLIELLSYLEYNHSMTLLFRISKGLRHRLTNSFKFIKNMQTPCYLKPDAPDKIFINKSYAQFYQKNLNNFKLSI</sequence>
<dbReference type="Proteomes" id="UP000785679">
    <property type="component" value="Unassembled WGS sequence"/>
</dbReference>
<dbReference type="EMBL" id="RRYP01018365">
    <property type="protein sequence ID" value="TNV73666.1"/>
    <property type="molecule type" value="Genomic_DNA"/>
</dbReference>
<keyword evidence="2" id="KW-1185">Reference proteome</keyword>
<gene>
    <name evidence="1" type="ORF">FGO68_gene5737</name>
</gene>
<protein>
    <submittedName>
        <fullName evidence="1">Uncharacterized protein</fullName>
    </submittedName>
</protein>
<reference evidence="1" key="1">
    <citation type="submission" date="2019-06" db="EMBL/GenBank/DDBJ databases">
        <authorList>
            <person name="Zheng W."/>
        </authorList>
    </citation>
    <scope>NUCLEOTIDE SEQUENCE</scope>
    <source>
        <strain evidence="1">QDHG01</strain>
    </source>
</reference>
<dbReference type="AlphaFoldDB" id="A0A8J8NEN1"/>